<dbReference type="EMBL" id="ABCB02000020">
    <property type="protein sequence ID" value="EDO60321.1"/>
    <property type="molecule type" value="Genomic_DNA"/>
</dbReference>
<protein>
    <submittedName>
        <fullName evidence="2">Uncharacterized protein</fullName>
    </submittedName>
</protein>
<evidence type="ECO:0000313" key="4">
    <source>
        <dbReference type="Proteomes" id="UP000003490"/>
    </source>
</evidence>
<dbReference type="Proteomes" id="UP000003490">
    <property type="component" value="Unassembled WGS sequence"/>
</dbReference>
<feature type="transmembrane region" description="Helical" evidence="1">
    <location>
        <begin position="63"/>
        <end position="82"/>
    </location>
</feature>
<comment type="caution">
    <text evidence="2">The sequence shown here is derived from an EMBL/GenBank/DDBJ whole genome shotgun (WGS) entry which is preliminary data.</text>
</comment>
<sequence>MPLGSAPISIGAGPRLEALYFFLQHREGQLLSVFPLFLLPFYIQNAEDTSDEKHLPLFHSNVWITRTIAVVVIHGILGGEIIKRRRCLK</sequence>
<evidence type="ECO:0000256" key="1">
    <source>
        <dbReference type="SAM" id="Phobius"/>
    </source>
</evidence>
<keyword evidence="5" id="KW-1185">Reference proteome</keyword>
<organism evidence="2 4">
    <name type="scientific">[Clostridium] leptum DSM 753</name>
    <dbReference type="NCBI Taxonomy" id="428125"/>
    <lineage>
        <taxon>Bacteria</taxon>
        <taxon>Bacillati</taxon>
        <taxon>Bacillota</taxon>
        <taxon>Clostridia</taxon>
        <taxon>Eubacteriales</taxon>
        <taxon>Oscillospiraceae</taxon>
        <taxon>Oscillospiraceae incertae sedis</taxon>
    </lineage>
</organism>
<dbReference type="Proteomes" id="UP000220611">
    <property type="component" value="Unassembled WGS sequence"/>
</dbReference>
<proteinExistence type="predicted"/>
<dbReference type="EMBL" id="NOXF01000001">
    <property type="protein sequence ID" value="PEQ25764.1"/>
    <property type="molecule type" value="Genomic_DNA"/>
</dbReference>
<gene>
    <name evidence="3" type="ORF">CH238_01865</name>
    <name evidence="2" type="ORF">CLOLEP_03147</name>
</gene>
<keyword evidence="1" id="KW-0812">Transmembrane</keyword>
<evidence type="ECO:0000313" key="3">
    <source>
        <dbReference type="EMBL" id="PEQ25764.1"/>
    </source>
</evidence>
<name>A7VX24_9FIRM</name>
<dbReference type="HOGENOM" id="CLU_2449403_0_0_9"/>
<evidence type="ECO:0000313" key="5">
    <source>
        <dbReference type="Proteomes" id="UP000220611"/>
    </source>
</evidence>
<reference evidence="2 4" key="2">
    <citation type="submission" date="2007-08" db="EMBL/GenBank/DDBJ databases">
        <authorList>
            <person name="Fulton L."/>
            <person name="Clifton S."/>
            <person name="Fulton B."/>
            <person name="Xu J."/>
            <person name="Minx P."/>
            <person name="Pepin K.H."/>
            <person name="Johnson M."/>
            <person name="Thiruvilangam P."/>
            <person name="Bhonagiri V."/>
            <person name="Nash W.E."/>
            <person name="Wang C."/>
            <person name="Mardis E.R."/>
            <person name="Wilson R.K."/>
        </authorList>
    </citation>
    <scope>NUCLEOTIDE SEQUENCE [LARGE SCALE GENOMIC DNA]</scope>
    <source>
        <strain evidence="2 4">DSM 753</strain>
    </source>
</reference>
<reference evidence="2 4" key="1">
    <citation type="submission" date="2007-08" db="EMBL/GenBank/DDBJ databases">
        <title>Draft genome sequence of Clostridium leptum (DSM 753).</title>
        <authorList>
            <person name="Sudarsanam P."/>
            <person name="Ley R."/>
            <person name="Guruge J."/>
            <person name="Turnbaugh P.J."/>
            <person name="Mahowald M."/>
            <person name="Liep D."/>
            <person name="Gordon J."/>
        </authorList>
    </citation>
    <scope>NUCLEOTIDE SEQUENCE [LARGE SCALE GENOMIC DNA]</scope>
    <source>
        <strain evidence="2 4">DSM 753</strain>
    </source>
</reference>
<reference evidence="3 5" key="3">
    <citation type="submission" date="2017-07" db="EMBL/GenBank/DDBJ databases">
        <title>Prevalence of linear plasmids in Cutibacterium (Propionibacterium) acnes isolates obtained from prostatic tissue.</title>
        <authorList>
            <person name="Davidsson S."/>
            <person name="Carlsson J."/>
            <person name="Molling P."/>
            <person name="Andren O."/>
            <person name="Andersson S.-O."/>
            <person name="Brzuszkiewicz E."/>
            <person name="Poehlein A."/>
            <person name="Al-Zeer M."/>
            <person name="Brinkmann V."/>
            <person name="Scavenius C."/>
            <person name="Nazipi S."/>
            <person name="Soderquist B."/>
            <person name="Bruggemann H."/>
        </authorList>
    </citation>
    <scope>NUCLEOTIDE SEQUENCE [LARGE SCALE GENOMIC DNA]</scope>
    <source>
        <strain evidence="3 5">DSM 753</strain>
    </source>
</reference>
<evidence type="ECO:0000313" key="2">
    <source>
        <dbReference type="EMBL" id="EDO60321.1"/>
    </source>
</evidence>
<dbReference type="AlphaFoldDB" id="A7VX24"/>
<accession>A7VX24</accession>
<keyword evidence="1" id="KW-1133">Transmembrane helix</keyword>
<keyword evidence="1" id="KW-0472">Membrane</keyword>